<organism evidence="2 3">
    <name type="scientific">Pestalotiopsis fici (strain W106-1 / CGMCC3.15140)</name>
    <dbReference type="NCBI Taxonomy" id="1229662"/>
    <lineage>
        <taxon>Eukaryota</taxon>
        <taxon>Fungi</taxon>
        <taxon>Dikarya</taxon>
        <taxon>Ascomycota</taxon>
        <taxon>Pezizomycotina</taxon>
        <taxon>Sordariomycetes</taxon>
        <taxon>Xylariomycetidae</taxon>
        <taxon>Amphisphaeriales</taxon>
        <taxon>Sporocadaceae</taxon>
        <taxon>Pestalotiopsis</taxon>
    </lineage>
</organism>
<dbReference type="Proteomes" id="UP000030651">
    <property type="component" value="Unassembled WGS sequence"/>
</dbReference>
<feature type="region of interest" description="Disordered" evidence="1">
    <location>
        <begin position="1"/>
        <end position="27"/>
    </location>
</feature>
<evidence type="ECO:0000256" key="1">
    <source>
        <dbReference type="SAM" id="MobiDB-lite"/>
    </source>
</evidence>
<dbReference type="KEGG" id="pfy:PFICI_11148"/>
<accession>W3WU12</accession>
<dbReference type="InParanoid" id="W3WU12"/>
<dbReference type="EMBL" id="KI912116">
    <property type="protein sequence ID" value="ETS77274.1"/>
    <property type="molecule type" value="Genomic_DNA"/>
</dbReference>
<sequence length="124" mass="13842">MPDDSLFAPLTPTGQSEPGRSENHLDSQGLSRLRHQLQAVHIGGALTLDSLLQYCFILSNGQEPEPPLLKQLLDWIAASAEISVLKNFFSIKSHTVLAVWEALMKSAINLKRQDVVMFSSMYQY</sequence>
<dbReference type="OrthoDB" id="539213at2759"/>
<dbReference type="RefSeq" id="XP_007837920.1">
    <property type="nucleotide sequence ID" value="XM_007839729.1"/>
</dbReference>
<proteinExistence type="predicted"/>
<dbReference type="HOGENOM" id="CLU_2004698_0_0_1"/>
<dbReference type="GeneID" id="19276161"/>
<protein>
    <submittedName>
        <fullName evidence="2">Uncharacterized protein</fullName>
    </submittedName>
</protein>
<evidence type="ECO:0000313" key="2">
    <source>
        <dbReference type="EMBL" id="ETS77274.1"/>
    </source>
</evidence>
<gene>
    <name evidence="2" type="ORF">PFICI_11148</name>
</gene>
<dbReference type="AlphaFoldDB" id="W3WU12"/>
<evidence type="ECO:0000313" key="3">
    <source>
        <dbReference type="Proteomes" id="UP000030651"/>
    </source>
</evidence>
<name>W3WU12_PESFW</name>
<keyword evidence="3" id="KW-1185">Reference proteome</keyword>
<reference evidence="3" key="1">
    <citation type="journal article" date="2015" name="BMC Genomics">
        <title>Genomic and transcriptomic analysis of the endophytic fungus Pestalotiopsis fici reveals its lifestyle and high potential for synthesis of natural products.</title>
        <authorList>
            <person name="Wang X."/>
            <person name="Zhang X."/>
            <person name="Liu L."/>
            <person name="Xiang M."/>
            <person name="Wang W."/>
            <person name="Sun X."/>
            <person name="Che Y."/>
            <person name="Guo L."/>
            <person name="Liu G."/>
            <person name="Guo L."/>
            <person name="Wang C."/>
            <person name="Yin W.B."/>
            <person name="Stadler M."/>
            <person name="Zhang X."/>
            <person name="Liu X."/>
        </authorList>
    </citation>
    <scope>NUCLEOTIDE SEQUENCE [LARGE SCALE GENOMIC DNA]</scope>
    <source>
        <strain evidence="3">W106-1 / CGMCC3.15140</strain>
    </source>
</reference>